<dbReference type="SUPFAM" id="SSF82649">
    <property type="entry name" value="SufE/NifU"/>
    <property type="match status" value="1"/>
</dbReference>
<reference evidence="6" key="2">
    <citation type="submission" date="2016-07" db="EMBL/GenBank/DDBJ databases">
        <authorList>
            <person name="See-Too W.S."/>
        </authorList>
    </citation>
    <scope>NUCLEOTIDE SEQUENCE [LARGE SCALE GENOMIC DNA]</scope>
    <source>
        <strain evidence="6">DSM 14505</strain>
    </source>
</reference>
<proteinExistence type="inferred from homology"/>
<evidence type="ECO:0000256" key="1">
    <source>
        <dbReference type="ARBA" id="ARBA00006420"/>
    </source>
</evidence>
<evidence type="ECO:0000259" key="2">
    <source>
        <dbReference type="Pfam" id="PF01592"/>
    </source>
</evidence>
<evidence type="ECO:0000313" key="4">
    <source>
        <dbReference type="EMBL" id="EIM05921.1"/>
    </source>
</evidence>
<dbReference type="GO" id="GO:0016226">
    <property type="term" value="P:iron-sulfur cluster assembly"/>
    <property type="evidence" value="ECO:0007669"/>
    <property type="project" value="InterPro"/>
</dbReference>
<dbReference type="NCBIfam" id="TIGR01994">
    <property type="entry name" value="SUF_scaf_2"/>
    <property type="match status" value="1"/>
</dbReference>
<dbReference type="AlphaFoldDB" id="A0A1C7DIM5"/>
<dbReference type="GO" id="GO:0051536">
    <property type="term" value="F:iron-sulfur cluster binding"/>
    <property type="evidence" value="ECO:0007669"/>
    <property type="project" value="InterPro"/>
</dbReference>
<evidence type="ECO:0000313" key="3">
    <source>
        <dbReference type="EMBL" id="ANU11073.1"/>
    </source>
</evidence>
<evidence type="ECO:0000313" key="6">
    <source>
        <dbReference type="Proteomes" id="UP000092661"/>
    </source>
</evidence>
<dbReference type="FunFam" id="3.90.1010.10:FF:000002">
    <property type="entry name" value="Iron-sulfur cluster assembly scaffold protein NifU"/>
    <property type="match status" value="1"/>
</dbReference>
<sequence length="153" mass="17698">MLDDLYRHVIMEHYRRKRNFQELRGNRIRKVHFKNPTCGDVMTLYLDIEQDHVNKAAFIGEGCSISMASASMMTELIENKSIKEIASLRNAFEVLIRRGEKTTAIDLGDSLSLEGVHKLKARHNCALMTWQALDKLLKENQDYNLNTSQLMDK</sequence>
<accession>A0A1C7DIM5</accession>
<dbReference type="KEGG" id="pana:BBH88_12580"/>
<dbReference type="Proteomes" id="UP000004725">
    <property type="component" value="Unassembled WGS sequence"/>
</dbReference>
<dbReference type="RefSeq" id="WP_006830688.1">
    <property type="nucleotide sequence ID" value="NZ_AJYB01000045.1"/>
</dbReference>
<dbReference type="Pfam" id="PF01592">
    <property type="entry name" value="NifU_N"/>
    <property type="match status" value="1"/>
</dbReference>
<dbReference type="PANTHER" id="PTHR10093">
    <property type="entry name" value="IRON-SULFUR CLUSTER ASSEMBLY ENZYME NIFU HOMOLOG"/>
    <property type="match status" value="1"/>
</dbReference>
<dbReference type="GO" id="GO:0005506">
    <property type="term" value="F:iron ion binding"/>
    <property type="evidence" value="ECO:0007669"/>
    <property type="project" value="InterPro"/>
</dbReference>
<protein>
    <submittedName>
        <fullName evidence="4">Nitrogen fixation protein</fullName>
    </submittedName>
    <submittedName>
        <fullName evidence="3">SUF system NifU family Fe-S cluster assembly protein</fullName>
    </submittedName>
</protein>
<evidence type="ECO:0000313" key="5">
    <source>
        <dbReference type="Proteomes" id="UP000004725"/>
    </source>
</evidence>
<feature type="domain" description="NIF system FeS cluster assembly NifU N-terminal" evidence="2">
    <location>
        <begin position="6"/>
        <end position="125"/>
    </location>
</feature>
<organism evidence="4 5">
    <name type="scientific">Planococcus antarcticus DSM 14505</name>
    <dbReference type="NCBI Taxonomy" id="1185653"/>
    <lineage>
        <taxon>Bacteria</taxon>
        <taxon>Bacillati</taxon>
        <taxon>Bacillota</taxon>
        <taxon>Bacilli</taxon>
        <taxon>Bacillales</taxon>
        <taxon>Caryophanaceae</taxon>
        <taxon>Planococcus</taxon>
    </lineage>
</organism>
<dbReference type="EMBL" id="AJYB01000045">
    <property type="protein sequence ID" value="EIM05921.1"/>
    <property type="molecule type" value="Genomic_DNA"/>
</dbReference>
<gene>
    <name evidence="4" type="ORF">A1A1_13632</name>
    <name evidence="3" type="ORF">BBH88_12580</name>
</gene>
<dbReference type="CDD" id="cd06664">
    <property type="entry name" value="IscU_like"/>
    <property type="match status" value="1"/>
</dbReference>
<name>A0A1C7DIM5_9BACL</name>
<dbReference type="Gene3D" id="3.90.1010.10">
    <property type="match status" value="1"/>
</dbReference>
<comment type="similarity">
    <text evidence="1">Belongs to the NifU family.</text>
</comment>
<dbReference type="EMBL" id="CP016534">
    <property type="protein sequence ID" value="ANU11073.1"/>
    <property type="molecule type" value="Genomic_DNA"/>
</dbReference>
<dbReference type="Proteomes" id="UP000092661">
    <property type="component" value="Chromosome"/>
</dbReference>
<dbReference type="InterPro" id="IPR002871">
    <property type="entry name" value="NIF_FeS_clus_asmbl_NifU_N"/>
</dbReference>
<reference evidence="3" key="3">
    <citation type="submission" date="2016-10" db="EMBL/GenBank/DDBJ databases">
        <authorList>
            <person name="See-Too W.S."/>
        </authorList>
    </citation>
    <scope>NUCLEOTIDE SEQUENCE</scope>
    <source>
        <strain evidence="3">DSM 14505</strain>
    </source>
</reference>
<dbReference type="eggNOG" id="COG0822">
    <property type="taxonomic scope" value="Bacteria"/>
</dbReference>
<reference evidence="4 5" key="1">
    <citation type="journal article" date="2012" name="J. Bacteriol.">
        <title>Genome Sequence of the Antarctic Psychrophile Bacterium Planococcus antarcticus DSM 14505.</title>
        <authorList>
            <person name="Margolles A."/>
            <person name="Gueimonde M."/>
            <person name="Sanchez B."/>
        </authorList>
    </citation>
    <scope>NUCLEOTIDE SEQUENCE [LARGE SCALE GENOMIC DNA]</scope>
    <source>
        <strain evidence="4 5">DSM 14505</strain>
    </source>
</reference>
<keyword evidence="6" id="KW-1185">Reference proteome</keyword>